<feature type="compositionally biased region" description="Polar residues" evidence="6">
    <location>
        <begin position="490"/>
        <end position="518"/>
    </location>
</feature>
<dbReference type="PANTHER" id="PTHR24200">
    <property type="entry name" value="TOUCAN, ISOFORM A"/>
    <property type="match status" value="1"/>
</dbReference>
<sequence length="1267" mass="138780">MASDQPESMVPPPHSDIKLILSSETHPSTSVSPDSSSSISYMNVRGASSSADINVLEHRLSQGSPVDNLYNTTLTHGDVFFGVTPNLNQTFIATPVNDGINFWKQNLSLMSNEDVEAFIRHRGDESNNTVMSQSSCGASWRGSNENDCCSLSSGEMVMRSNSFCLEDQSLLLVSSLEESSISPAARRPESPAVLNLLSTTTLDICNKPAERVPEENTGHPCLGATFIQADNKELLDEDNEMATSNCFVALPNGNERGLFTTFICETSPDYGKEANCTRAEAEPLPPFSAAFTPEQGKTFVSTLSNTQEIDEGVCTSTPVQNIENQINDLLSSSFIRNVSSPGLHPVKQQQMSVTNKQCLDPGLPPTARKAKKIEMKRFPKPDFSHVKSKVITRDPQQSSVPGTVSQHRQSEVNLGNKRTESLRRTPNVTFPAKRKSSTTSDSATSKIFNDGQLEVDAGAANLGLTVTQSCEHTAVDGQGKSRETPAGQCSKPSSQTEGPSSSQVSKTSAQHACSQSSFSSLEKSPGKSGPKPTPKKGVSNKAVARSGSSLGRDKSSVFKTRPRCSSESSSSTSRTPKEKQTTLKFSPSFYITKADTHQRQTKAKNLSCSSKNKQAVQTEDVNGPTQNSSREVKKISLVAETARAHLDDGKTRCVPWQPSPRLARRTPLSQPPPASPRPTNLSARQRLGSLGMNEFRIPKAVGKPQSKQTSITGCQRAQAIGEPSLGSASAANIKPQVNGLQPPQTPTQPSVIGPRSTPVSKLPHRTLGPSRSLTQTSVQHALSQSSGNTQVSGGVAHKATPFKSVVPKARLISTSGKNTGPTLSTVNKPAASTGKGASNSIIGPLLKTASAKLARSTLVGSVDKNKSKAGSHQQHPQQQASQQNQSNRPQDAVPASLTEVDRINQNVQQLKGLLRASNCRFEALSIVLQQTLNERDEATQQCRELSQELVNLREELVSSVHSSERLEKENEELRVALEDALHKLQEQHRNDLAELEKRLQAYYQAERDKVHRAYQEEADKSKTVMQQQIEELKANHEAMKLDLEKSHEEQLQCVKQQYEMSLEELRKVHNQELEALDKTLKDAEASLSSQIDELTSENNALNERLTAEERKRKELAENSQKDPHTLYLEQELQSLKVVLDIKNTQLHQQEKKLMEIDKLTEKNVKLDESLKKVQQENEDLKARMEKHAALSRQLSTEQAMLQESLHKESKVNKRLSMENEELLWKLHNGDLSSPRKVSPTSTSPSHSFNFQSPRSSGCFSSPPLSPR</sequence>
<evidence type="ECO:0000256" key="6">
    <source>
        <dbReference type="SAM" id="MobiDB-lite"/>
    </source>
</evidence>
<name>A0A669C7W8_ORENI</name>
<gene>
    <name evidence="7" type="primary">mtus1a</name>
</gene>
<dbReference type="GO" id="GO:0005737">
    <property type="term" value="C:cytoplasm"/>
    <property type="evidence" value="ECO:0007669"/>
    <property type="project" value="TreeGrafter"/>
</dbReference>
<feature type="compositionally biased region" description="Polar residues" evidence="6">
    <location>
        <begin position="394"/>
        <end position="413"/>
    </location>
</feature>
<dbReference type="InterPro" id="IPR051293">
    <property type="entry name" value="MTUS1/CCDC69"/>
</dbReference>
<dbReference type="PANTHER" id="PTHR24200:SF7">
    <property type="entry name" value="MICROTUBULE-ASSOCIATED TUMOR SUPPRESSOR 1"/>
    <property type="match status" value="1"/>
</dbReference>
<feature type="compositionally biased region" description="Polar residues" evidence="6">
    <location>
        <begin position="769"/>
        <end position="792"/>
    </location>
</feature>
<dbReference type="OMA" id="ENTGHPC"/>
<evidence type="ECO:0000313" key="7">
    <source>
        <dbReference type="Ensembl" id="ENSONIP00000044250.1"/>
    </source>
</evidence>
<dbReference type="KEGG" id="onl:100701314"/>
<dbReference type="GO" id="GO:0008017">
    <property type="term" value="F:microtubule binding"/>
    <property type="evidence" value="ECO:0007669"/>
    <property type="project" value="TreeGrafter"/>
</dbReference>
<feature type="region of interest" description="Disordered" evidence="6">
    <location>
        <begin position="391"/>
        <end position="445"/>
    </location>
</feature>
<feature type="region of interest" description="Disordered" evidence="6">
    <location>
        <begin position="813"/>
        <end position="841"/>
    </location>
</feature>
<dbReference type="GeneTree" id="ENSGT00950000183026"/>
<dbReference type="Ensembl" id="ENSONIT00000061984.1">
    <property type="protein sequence ID" value="ENSONIP00000044250.1"/>
    <property type="gene ID" value="ENSONIG00000017626.2"/>
</dbReference>
<evidence type="ECO:0008006" key="9">
    <source>
        <dbReference type="Google" id="ProtNLM"/>
    </source>
</evidence>
<feature type="region of interest" description="Disordered" evidence="6">
    <location>
        <begin position="862"/>
        <end position="894"/>
    </location>
</feature>
<feature type="coiled-coil region" evidence="5">
    <location>
        <begin position="921"/>
        <end position="1118"/>
    </location>
</feature>
<keyword evidence="3 5" id="KW-0175">Coiled coil</keyword>
<dbReference type="GO" id="GO:0005634">
    <property type="term" value="C:nucleus"/>
    <property type="evidence" value="ECO:0007669"/>
    <property type="project" value="UniProtKB-SubCell"/>
</dbReference>
<dbReference type="Proteomes" id="UP000005207">
    <property type="component" value="Linkage group LG2"/>
</dbReference>
<feature type="compositionally biased region" description="Low complexity" evidence="6">
    <location>
        <begin position="519"/>
        <end position="539"/>
    </location>
</feature>
<feature type="region of interest" description="Disordered" evidence="6">
    <location>
        <begin position="1227"/>
        <end position="1267"/>
    </location>
</feature>
<proteinExistence type="inferred from homology"/>
<feature type="compositionally biased region" description="Polar residues" evidence="6">
    <location>
        <begin position="813"/>
        <end position="827"/>
    </location>
</feature>
<dbReference type="RefSeq" id="XP_005460550.1">
    <property type="nucleotide sequence ID" value="XM_005460493.4"/>
</dbReference>
<evidence type="ECO:0000313" key="8">
    <source>
        <dbReference type="Proteomes" id="UP000005207"/>
    </source>
</evidence>
<feature type="compositionally biased region" description="Polar residues" evidence="6">
    <location>
        <begin position="1238"/>
        <end position="1259"/>
    </location>
</feature>
<accession>A0A669C7W8</accession>
<evidence type="ECO:0000256" key="1">
    <source>
        <dbReference type="ARBA" id="ARBA00004123"/>
    </source>
</evidence>
<feature type="compositionally biased region" description="Polar residues" evidence="6">
    <location>
        <begin position="738"/>
        <end position="750"/>
    </location>
</feature>
<comment type="similarity">
    <text evidence="2">Belongs to the MTUS1 family.</text>
</comment>
<feature type="coiled-coil region" evidence="5">
    <location>
        <begin position="1156"/>
        <end position="1197"/>
    </location>
</feature>
<dbReference type="InParanoid" id="A0A669C7W8"/>
<dbReference type="GeneID" id="100701314"/>
<feature type="compositionally biased region" description="Low complexity" evidence="6">
    <location>
        <begin position="563"/>
        <end position="574"/>
    </location>
</feature>
<evidence type="ECO:0000256" key="5">
    <source>
        <dbReference type="SAM" id="Coils"/>
    </source>
</evidence>
<feature type="region of interest" description="Disordered" evidence="6">
    <location>
        <begin position="719"/>
        <end position="795"/>
    </location>
</feature>
<evidence type="ECO:0000256" key="3">
    <source>
        <dbReference type="ARBA" id="ARBA00023054"/>
    </source>
</evidence>
<organism evidence="7 8">
    <name type="scientific">Oreochromis niloticus</name>
    <name type="common">Nile tilapia</name>
    <name type="synonym">Tilapia nilotica</name>
    <dbReference type="NCBI Taxonomy" id="8128"/>
    <lineage>
        <taxon>Eukaryota</taxon>
        <taxon>Metazoa</taxon>
        <taxon>Chordata</taxon>
        <taxon>Craniata</taxon>
        <taxon>Vertebrata</taxon>
        <taxon>Euteleostomi</taxon>
        <taxon>Actinopterygii</taxon>
        <taxon>Neopterygii</taxon>
        <taxon>Teleostei</taxon>
        <taxon>Neoteleostei</taxon>
        <taxon>Acanthomorphata</taxon>
        <taxon>Ovalentaria</taxon>
        <taxon>Cichlomorphae</taxon>
        <taxon>Cichliformes</taxon>
        <taxon>Cichlidae</taxon>
        <taxon>African cichlids</taxon>
        <taxon>Pseudocrenilabrinae</taxon>
        <taxon>Oreochromini</taxon>
        <taxon>Oreochromis</taxon>
    </lineage>
</organism>
<comment type="subcellular location">
    <subcellularLocation>
        <location evidence="1">Nucleus</location>
    </subcellularLocation>
</comment>
<feature type="compositionally biased region" description="Polar residues" evidence="6">
    <location>
        <begin position="603"/>
        <end position="629"/>
    </location>
</feature>
<reference evidence="8" key="1">
    <citation type="submission" date="2012-01" db="EMBL/GenBank/DDBJ databases">
        <title>The Genome Sequence of Oreochromis niloticus (Nile Tilapia).</title>
        <authorList>
            <consortium name="Broad Institute Genome Assembly Team"/>
            <consortium name="Broad Institute Sequencing Platform"/>
            <person name="Di Palma F."/>
            <person name="Johnson J."/>
            <person name="Lander E.S."/>
            <person name="Lindblad-Toh K."/>
        </authorList>
    </citation>
    <scope>NUCLEOTIDE SEQUENCE [LARGE SCALE GENOMIC DNA]</scope>
</reference>
<reference evidence="7" key="2">
    <citation type="submission" date="2025-08" db="UniProtKB">
        <authorList>
            <consortium name="Ensembl"/>
        </authorList>
    </citation>
    <scope>IDENTIFICATION</scope>
</reference>
<dbReference type="RefSeq" id="XP_005460548.1">
    <property type="nucleotide sequence ID" value="XM_005460491.3"/>
</dbReference>
<dbReference type="RefSeq" id="XP_005460549.1">
    <property type="nucleotide sequence ID" value="XM_005460492.3"/>
</dbReference>
<evidence type="ECO:0000256" key="4">
    <source>
        <dbReference type="ARBA" id="ARBA00023242"/>
    </source>
</evidence>
<evidence type="ECO:0000256" key="2">
    <source>
        <dbReference type="ARBA" id="ARBA00007585"/>
    </source>
</evidence>
<feature type="region of interest" description="Disordered" evidence="6">
    <location>
        <begin position="474"/>
        <end position="633"/>
    </location>
</feature>
<keyword evidence="8" id="KW-1185">Reference proteome</keyword>
<dbReference type="AlphaFoldDB" id="A0A669C7W8"/>
<dbReference type="OrthoDB" id="10038993at2759"/>
<dbReference type="CTD" id="563853"/>
<keyword evidence="4" id="KW-0539">Nucleus</keyword>
<feature type="region of interest" description="Disordered" evidence="6">
    <location>
        <begin position="649"/>
        <end position="689"/>
    </location>
</feature>
<feature type="compositionally biased region" description="Low complexity" evidence="6">
    <location>
        <begin position="872"/>
        <end position="890"/>
    </location>
</feature>
<protein>
    <recommendedName>
        <fullName evidence="9">Microtubule associated tumor suppressor 1b</fullName>
    </recommendedName>
</protein>
<reference evidence="7" key="3">
    <citation type="submission" date="2025-09" db="UniProtKB">
        <authorList>
            <consortium name="Ensembl"/>
        </authorList>
    </citation>
    <scope>IDENTIFICATION</scope>
</reference>